<dbReference type="InterPro" id="IPR027843">
    <property type="entry name" value="DUF4440"/>
</dbReference>
<dbReference type="InterPro" id="IPR032710">
    <property type="entry name" value="NTF2-like_dom_sf"/>
</dbReference>
<dbReference type="EMBL" id="SACY01000002">
    <property type="protein sequence ID" value="RVU25954.1"/>
    <property type="molecule type" value="Genomic_DNA"/>
</dbReference>
<dbReference type="SUPFAM" id="SSF54427">
    <property type="entry name" value="NTF2-like"/>
    <property type="match status" value="1"/>
</dbReference>
<dbReference type="AlphaFoldDB" id="A0A437PUM0"/>
<evidence type="ECO:0000313" key="2">
    <source>
        <dbReference type="EMBL" id="RVU25954.1"/>
    </source>
</evidence>
<feature type="domain" description="DUF4440" evidence="1">
    <location>
        <begin position="55"/>
        <end position="161"/>
    </location>
</feature>
<evidence type="ECO:0000259" key="1">
    <source>
        <dbReference type="Pfam" id="PF14534"/>
    </source>
</evidence>
<evidence type="ECO:0000313" key="3">
    <source>
        <dbReference type="Proteomes" id="UP000282832"/>
    </source>
</evidence>
<reference evidence="2 3" key="1">
    <citation type="submission" date="2019-01" db="EMBL/GenBank/DDBJ databases">
        <authorList>
            <person name="Chen W.-M."/>
        </authorList>
    </citation>
    <scope>NUCLEOTIDE SEQUENCE [LARGE SCALE GENOMIC DNA]</scope>
    <source>
        <strain evidence="2 3">FSY-15</strain>
    </source>
</reference>
<accession>A0A437PUM0</accession>
<protein>
    <submittedName>
        <fullName evidence="2">Nuclear transport factor 2 family protein</fullName>
    </submittedName>
</protein>
<comment type="caution">
    <text evidence="2">The sequence shown here is derived from an EMBL/GenBank/DDBJ whole genome shotgun (WGS) entry which is preliminary data.</text>
</comment>
<sequence length="171" mass="19888">MKRPQLKDHKIIQFYIYCKAQKQRTMKHVKKIALFIFIFSTSVFAKIQPSKESLKAAELDRFKVMIAADKAGLEKSLHKDLYYCHSSATIDNKESYIESIVSKKTIYHKIEVEESMQRVYGNTGINTGILNVTNLKDGVEQPVNRIRYTGVYIFEDGRWQMVSWQTTKSPK</sequence>
<keyword evidence="3" id="KW-1185">Reference proteome</keyword>
<proteinExistence type="predicted"/>
<name>A0A437PUM0_9BACT</name>
<dbReference type="Pfam" id="PF14534">
    <property type="entry name" value="DUF4440"/>
    <property type="match status" value="1"/>
</dbReference>
<gene>
    <name evidence="2" type="ORF">EOJ36_05945</name>
</gene>
<dbReference type="Proteomes" id="UP000282832">
    <property type="component" value="Unassembled WGS sequence"/>
</dbReference>
<dbReference type="OrthoDB" id="1445948at2"/>
<dbReference type="Gene3D" id="3.10.450.50">
    <property type="match status" value="1"/>
</dbReference>
<organism evidence="2 3">
    <name type="scientific">Sandaracinomonas limnophila</name>
    <dbReference type="NCBI Taxonomy" id="1862386"/>
    <lineage>
        <taxon>Bacteria</taxon>
        <taxon>Pseudomonadati</taxon>
        <taxon>Bacteroidota</taxon>
        <taxon>Cytophagia</taxon>
        <taxon>Cytophagales</taxon>
        <taxon>Flectobacillaceae</taxon>
        <taxon>Sandaracinomonas</taxon>
    </lineage>
</organism>